<proteinExistence type="predicted"/>
<dbReference type="InterPro" id="IPR019734">
    <property type="entry name" value="TPR_rpt"/>
</dbReference>
<dbReference type="EMBL" id="JBBLXS010000400">
    <property type="protein sequence ID" value="MEK0187635.1"/>
    <property type="molecule type" value="Genomic_DNA"/>
</dbReference>
<evidence type="ECO:0000256" key="1">
    <source>
        <dbReference type="ARBA" id="ARBA00022737"/>
    </source>
</evidence>
<organism evidence="5 6">
    <name type="scientific">Microcoleus anatoxicus PTRS2</name>
    <dbReference type="NCBI Taxonomy" id="2705321"/>
    <lineage>
        <taxon>Bacteria</taxon>
        <taxon>Bacillati</taxon>
        <taxon>Cyanobacteriota</taxon>
        <taxon>Cyanophyceae</taxon>
        <taxon>Oscillatoriophycideae</taxon>
        <taxon>Oscillatoriales</taxon>
        <taxon>Microcoleaceae</taxon>
        <taxon>Microcoleus</taxon>
        <taxon>Microcoleus anatoxicus</taxon>
    </lineage>
</organism>
<dbReference type="PANTHER" id="PTHR44858:SF1">
    <property type="entry name" value="UDP-N-ACETYLGLUCOSAMINE--PEPTIDE N-ACETYLGLUCOSAMINYLTRANSFERASE SPINDLY-RELATED"/>
    <property type="match status" value="1"/>
</dbReference>
<feature type="domain" description="Effector-associated" evidence="4">
    <location>
        <begin position="15"/>
        <end position="127"/>
    </location>
</feature>
<dbReference type="PROSITE" id="PS50005">
    <property type="entry name" value="TPR"/>
    <property type="match status" value="1"/>
</dbReference>
<evidence type="ECO:0000256" key="3">
    <source>
        <dbReference type="PROSITE-ProRule" id="PRU00339"/>
    </source>
</evidence>
<dbReference type="PANTHER" id="PTHR44858">
    <property type="entry name" value="TETRATRICOPEPTIDE REPEAT PROTEIN 6"/>
    <property type="match status" value="1"/>
</dbReference>
<gene>
    <name evidence="5" type="ORF">WMG39_22685</name>
</gene>
<evidence type="ECO:0000256" key="2">
    <source>
        <dbReference type="ARBA" id="ARBA00022803"/>
    </source>
</evidence>
<dbReference type="SUPFAM" id="SSF48452">
    <property type="entry name" value="TPR-like"/>
    <property type="match status" value="1"/>
</dbReference>
<evidence type="ECO:0000313" key="5">
    <source>
        <dbReference type="EMBL" id="MEK0187635.1"/>
    </source>
</evidence>
<feature type="repeat" description="TPR" evidence="3">
    <location>
        <begin position="166"/>
        <end position="199"/>
    </location>
</feature>
<dbReference type="InterPro" id="IPR045434">
    <property type="entry name" value="EAD4"/>
</dbReference>
<keyword evidence="6" id="KW-1185">Reference proteome</keyword>
<comment type="caution">
    <text evidence="5">The sequence shown here is derived from an EMBL/GenBank/DDBJ whole genome shotgun (WGS) entry which is preliminary data.</text>
</comment>
<protein>
    <submittedName>
        <fullName evidence="5">Tetratricopeptide repeat protein</fullName>
    </submittedName>
</protein>
<keyword evidence="1" id="KW-0677">Repeat</keyword>
<evidence type="ECO:0000259" key="4">
    <source>
        <dbReference type="Pfam" id="PF19959"/>
    </source>
</evidence>
<keyword evidence="2 3" id="KW-0802">TPR repeat</keyword>
<dbReference type="RefSeq" id="WP_340521145.1">
    <property type="nucleotide sequence ID" value="NZ_JBBLXS010000400.1"/>
</dbReference>
<dbReference type="Pfam" id="PF13431">
    <property type="entry name" value="TPR_17"/>
    <property type="match status" value="1"/>
</dbReference>
<accession>A0ABU8YT53</accession>
<dbReference type="SMART" id="SM00028">
    <property type="entry name" value="TPR"/>
    <property type="match status" value="4"/>
</dbReference>
<sequence>MQKNSGRNLNWKKGKESAKLLIEVLHCFTDGDLEKFKNCDILQKYIDTRWEGTDLWVKKTRLQDLVELTQKWGKNLEKEQIRNALHCLKQLNIMEDKRGVTNSKTITGSDKWCFVLKFPSRCKEENRDWLFGKEETQGEWERRKVKQPEVSKLRPIQDPITPLGLAKDANNRGLNLKTAGQLIEARKHFDLAIKINPDNAATYYNQALMYEEAGIVDRAIQLYQEAAFLGFAAAYCNLARLYIIEYKDFHKSVEKIGHGLKLVETEKVKHDKIVKAGLLTYLAWAWKEQGRYEEALVKLQEAVKLDSVRGLTYGIMAQVQENLGNDAEVVKAWKKVLEYAKSDERDEDVYIGKARQHLKQLGGSN</sequence>
<dbReference type="InterPro" id="IPR011990">
    <property type="entry name" value="TPR-like_helical_dom_sf"/>
</dbReference>
<dbReference type="Gene3D" id="1.25.40.10">
    <property type="entry name" value="Tetratricopeptide repeat domain"/>
    <property type="match status" value="2"/>
</dbReference>
<reference evidence="5 6" key="1">
    <citation type="journal article" date="2020" name="Harmful Algae">
        <title>Molecular and morphological characterization of a novel dihydroanatoxin-a producing Microcoleus species (cyanobacteria) from the Russian River, California, USA.</title>
        <authorList>
            <person name="Conklin K.Y."/>
            <person name="Stancheva R."/>
            <person name="Otten T.G."/>
            <person name="Fadness R."/>
            <person name="Boyer G.L."/>
            <person name="Read B."/>
            <person name="Zhang X."/>
            <person name="Sheath R.G."/>
        </authorList>
    </citation>
    <scope>NUCLEOTIDE SEQUENCE [LARGE SCALE GENOMIC DNA]</scope>
    <source>
        <strain evidence="5 6">PTRS2</strain>
    </source>
</reference>
<name>A0ABU8YT53_9CYAN</name>
<dbReference type="Proteomes" id="UP001384579">
    <property type="component" value="Unassembled WGS sequence"/>
</dbReference>
<evidence type="ECO:0000313" key="6">
    <source>
        <dbReference type="Proteomes" id="UP001384579"/>
    </source>
</evidence>
<dbReference type="Pfam" id="PF19959">
    <property type="entry name" value="EAD4"/>
    <property type="match status" value="1"/>
</dbReference>
<dbReference type="InterPro" id="IPR050498">
    <property type="entry name" value="Ycf3"/>
</dbReference>